<proteinExistence type="predicted"/>
<organism evidence="1 2">
    <name type="scientific">Dermatophagoides pteronyssinus</name>
    <name type="common">European house dust mite</name>
    <dbReference type="NCBI Taxonomy" id="6956"/>
    <lineage>
        <taxon>Eukaryota</taxon>
        <taxon>Metazoa</taxon>
        <taxon>Ecdysozoa</taxon>
        <taxon>Arthropoda</taxon>
        <taxon>Chelicerata</taxon>
        <taxon>Arachnida</taxon>
        <taxon>Acari</taxon>
        <taxon>Acariformes</taxon>
        <taxon>Sarcoptiformes</taxon>
        <taxon>Astigmata</taxon>
        <taxon>Psoroptidia</taxon>
        <taxon>Analgoidea</taxon>
        <taxon>Pyroglyphidae</taxon>
        <taxon>Dermatophagoidinae</taxon>
        <taxon>Dermatophagoides</taxon>
    </lineage>
</organism>
<sequence length="66" mass="7509">MNVAWAHQSNFVSNFLSFCGYSLIHGSLLNPYDENTGGGKTDPSFIDLVHLNERRTFWLVDSSMDR</sequence>
<reference evidence="1 2" key="1">
    <citation type="journal article" date="2018" name="J. Allergy Clin. Immunol.">
        <title>High-quality assembly of Dermatophagoides pteronyssinus genome and transcriptome reveals a wide range of novel allergens.</title>
        <authorList>
            <person name="Liu X.Y."/>
            <person name="Yang K.Y."/>
            <person name="Wang M.Q."/>
            <person name="Kwok J.S."/>
            <person name="Zeng X."/>
            <person name="Yang Z."/>
            <person name="Xiao X.J."/>
            <person name="Lau C.P."/>
            <person name="Li Y."/>
            <person name="Huang Z.M."/>
            <person name="Ba J.G."/>
            <person name="Yim A.K."/>
            <person name="Ouyang C.Y."/>
            <person name="Ngai S.M."/>
            <person name="Chan T.F."/>
            <person name="Leung E.L."/>
            <person name="Liu L."/>
            <person name="Liu Z.G."/>
            <person name="Tsui S.K."/>
        </authorList>
    </citation>
    <scope>NUCLEOTIDE SEQUENCE [LARGE SCALE GENOMIC DNA]</scope>
    <source>
        <strain evidence="1">Derp</strain>
    </source>
</reference>
<evidence type="ECO:0000313" key="1">
    <source>
        <dbReference type="EMBL" id="KAH9416192.1"/>
    </source>
</evidence>
<comment type="caution">
    <text evidence="1">The sequence shown here is derived from an EMBL/GenBank/DDBJ whole genome shotgun (WGS) entry which is preliminary data.</text>
</comment>
<keyword evidence="2" id="KW-1185">Reference proteome</keyword>
<evidence type="ECO:0000313" key="2">
    <source>
        <dbReference type="Proteomes" id="UP000887458"/>
    </source>
</evidence>
<reference evidence="1 2" key="2">
    <citation type="journal article" date="2022" name="Mol. Biol. Evol.">
        <title>Comparative Genomics Reveals Insights into the Divergent Evolution of Astigmatic Mites and Household Pest Adaptations.</title>
        <authorList>
            <person name="Xiong Q."/>
            <person name="Wan A.T."/>
            <person name="Liu X."/>
            <person name="Fung C.S."/>
            <person name="Xiao X."/>
            <person name="Malainual N."/>
            <person name="Hou J."/>
            <person name="Wang L."/>
            <person name="Wang M."/>
            <person name="Yang K.Y."/>
            <person name="Cui Y."/>
            <person name="Leung E.L."/>
            <person name="Nong W."/>
            <person name="Shin S.K."/>
            <person name="Au S.W."/>
            <person name="Jeong K.Y."/>
            <person name="Chew F.T."/>
            <person name="Hui J.H."/>
            <person name="Leung T.F."/>
            <person name="Tungtrongchitr A."/>
            <person name="Zhong N."/>
            <person name="Liu Z."/>
            <person name="Tsui S.K."/>
        </authorList>
    </citation>
    <scope>NUCLEOTIDE SEQUENCE [LARGE SCALE GENOMIC DNA]</scope>
    <source>
        <strain evidence="1">Derp</strain>
    </source>
</reference>
<protein>
    <submittedName>
        <fullName evidence="1">Uncharacterized protein</fullName>
    </submittedName>
</protein>
<accession>A0ABQ8J0Z8</accession>
<gene>
    <name evidence="1" type="ORF">DERP_000690</name>
</gene>
<dbReference type="Proteomes" id="UP000887458">
    <property type="component" value="Unassembled WGS sequence"/>
</dbReference>
<name>A0ABQ8J0Z8_DERPT</name>
<dbReference type="EMBL" id="NJHN03000095">
    <property type="protein sequence ID" value="KAH9416192.1"/>
    <property type="molecule type" value="Genomic_DNA"/>
</dbReference>